<accession>A0A963Z5U5</accession>
<feature type="domain" description="NIPSNAP" evidence="2">
    <location>
        <begin position="5"/>
        <end position="102"/>
    </location>
</feature>
<dbReference type="InterPro" id="IPR012577">
    <property type="entry name" value="NIPSNAP"/>
</dbReference>
<comment type="similarity">
    <text evidence="1">Belongs to the NipSnap family.</text>
</comment>
<sequence>MIIDHRTYTVAHGRMAEYLERYRTMALPVQLRHLGRLIGFYVSDIGPLNQVVHIWAYEDIADREARRARMAADPEWKAFQLANAGIFVQQDNKIMKPTVFSP</sequence>
<gene>
    <name evidence="3" type="ORF">ACELLULO517_22750</name>
</gene>
<protein>
    <submittedName>
        <fullName evidence="3">NIPSNAP family protein</fullName>
    </submittedName>
</protein>
<dbReference type="AlphaFoldDB" id="A0A963Z5U5"/>
<proteinExistence type="inferred from homology"/>
<dbReference type="InterPro" id="IPR011008">
    <property type="entry name" value="Dimeric_a/b-barrel"/>
</dbReference>
<evidence type="ECO:0000259" key="2">
    <source>
        <dbReference type="Pfam" id="PF07978"/>
    </source>
</evidence>
<dbReference type="Gene3D" id="3.30.70.100">
    <property type="match status" value="1"/>
</dbReference>
<name>A0A963Z5U5_9PROT</name>
<dbReference type="PANTHER" id="PTHR21017">
    <property type="entry name" value="NIPSNAP-RELATED"/>
    <property type="match status" value="1"/>
</dbReference>
<dbReference type="PANTHER" id="PTHR21017:SF17">
    <property type="entry name" value="PROTEIN NIPSNAP"/>
    <property type="match status" value="1"/>
</dbReference>
<dbReference type="SUPFAM" id="SSF54909">
    <property type="entry name" value="Dimeric alpha+beta barrel"/>
    <property type="match status" value="1"/>
</dbReference>
<organism evidence="3 4">
    <name type="scientific">Acidisoma cellulosilyticum</name>
    <dbReference type="NCBI Taxonomy" id="2802395"/>
    <lineage>
        <taxon>Bacteria</taxon>
        <taxon>Pseudomonadati</taxon>
        <taxon>Pseudomonadota</taxon>
        <taxon>Alphaproteobacteria</taxon>
        <taxon>Acetobacterales</taxon>
        <taxon>Acidocellaceae</taxon>
        <taxon>Acidisoma</taxon>
    </lineage>
</organism>
<dbReference type="EMBL" id="JAESVA010000011">
    <property type="protein sequence ID" value="MCB8883086.1"/>
    <property type="molecule type" value="Genomic_DNA"/>
</dbReference>
<comment type="caution">
    <text evidence="3">The sequence shown here is derived from an EMBL/GenBank/DDBJ whole genome shotgun (WGS) entry which is preliminary data.</text>
</comment>
<dbReference type="RefSeq" id="WP_227309744.1">
    <property type="nucleotide sequence ID" value="NZ_JAESVA010000011.1"/>
</dbReference>
<dbReference type="Proteomes" id="UP000721844">
    <property type="component" value="Unassembled WGS sequence"/>
</dbReference>
<evidence type="ECO:0000313" key="4">
    <source>
        <dbReference type="Proteomes" id="UP000721844"/>
    </source>
</evidence>
<evidence type="ECO:0000256" key="1">
    <source>
        <dbReference type="ARBA" id="ARBA00005291"/>
    </source>
</evidence>
<evidence type="ECO:0000313" key="3">
    <source>
        <dbReference type="EMBL" id="MCB8883086.1"/>
    </source>
</evidence>
<dbReference type="InterPro" id="IPR051557">
    <property type="entry name" value="NipSnap_domain"/>
</dbReference>
<keyword evidence="4" id="KW-1185">Reference proteome</keyword>
<reference evidence="3 4" key="1">
    <citation type="journal article" date="2021" name="Microorganisms">
        <title>Acidisoma silvae sp. nov. and Acidisomacellulosilytica sp. nov., Two Acidophilic Bacteria Isolated from Decaying Wood, Hydrolyzing Cellulose and Producing Poly-3-hydroxybutyrate.</title>
        <authorList>
            <person name="Mieszkin S."/>
            <person name="Pouder E."/>
            <person name="Uroz S."/>
            <person name="Simon-Colin C."/>
            <person name="Alain K."/>
        </authorList>
    </citation>
    <scope>NUCLEOTIDE SEQUENCE [LARGE SCALE GENOMIC DNA]</scope>
    <source>
        <strain evidence="3 4">HW T5.17</strain>
    </source>
</reference>
<dbReference type="Pfam" id="PF07978">
    <property type="entry name" value="NIPSNAP"/>
    <property type="match status" value="1"/>
</dbReference>